<comment type="caution">
    <text evidence="3">The sequence shown here is derived from an EMBL/GenBank/DDBJ whole genome shotgun (WGS) entry which is preliminary data.</text>
</comment>
<sequence length="363" mass="40625">MHFFTSSLDAPNSALAGSLKPISKDSIWYADAPFGVCQEVLLSEGVAPDFIEPVVKLQSFVESWDFDLTDPLTLSRFLLGDPKNLQEAQQRLSESCAWRKRTDLANLMRRWGVPSPEGWRWQPQSPRAQQIARFFFGRVLPEARTAQNGPVLVLRLGAFDIEGAVREELVEDILEPWIFMVEQVFQLLRHISSQSKRPVKLACVVDMEGVSFAWLQHLQVMQKFSAAINRNYPEMAATLTVLRAPSIFTWIWSLAAPVLLEEMTRKKVAILGHDFSAQLAEHAQLSLEQLPAFLGGRGKEVPKPLPVPPGIQNQLPPRDVCAEGKPEVGRSQAPAPAQAKAPRVEGAWWRSRWDALSLEFASG</sequence>
<proteinExistence type="predicted"/>
<feature type="compositionally biased region" description="Low complexity" evidence="1">
    <location>
        <begin position="332"/>
        <end position="341"/>
    </location>
</feature>
<keyword evidence="4" id="KW-1185">Reference proteome</keyword>
<evidence type="ECO:0000313" key="4">
    <source>
        <dbReference type="Proteomes" id="UP001178507"/>
    </source>
</evidence>
<dbReference type="PANTHER" id="PTHR23324:SF83">
    <property type="entry name" value="SEC14-LIKE PROTEIN 2"/>
    <property type="match status" value="1"/>
</dbReference>
<protein>
    <recommendedName>
        <fullName evidence="2">CRAL-TRIO domain-containing protein</fullName>
    </recommendedName>
</protein>
<reference evidence="3" key="1">
    <citation type="submission" date="2023-08" db="EMBL/GenBank/DDBJ databases">
        <authorList>
            <person name="Chen Y."/>
            <person name="Shah S."/>
            <person name="Dougan E. K."/>
            <person name="Thang M."/>
            <person name="Chan C."/>
        </authorList>
    </citation>
    <scope>NUCLEOTIDE SEQUENCE</scope>
</reference>
<organism evidence="3 4">
    <name type="scientific">Effrenium voratum</name>
    <dbReference type="NCBI Taxonomy" id="2562239"/>
    <lineage>
        <taxon>Eukaryota</taxon>
        <taxon>Sar</taxon>
        <taxon>Alveolata</taxon>
        <taxon>Dinophyceae</taxon>
        <taxon>Suessiales</taxon>
        <taxon>Symbiodiniaceae</taxon>
        <taxon>Effrenium</taxon>
    </lineage>
</organism>
<feature type="domain" description="CRAL-TRIO" evidence="2">
    <location>
        <begin position="127"/>
        <end position="302"/>
    </location>
</feature>
<name>A0AA36HMQ8_9DINO</name>
<dbReference type="Gene3D" id="3.40.525.10">
    <property type="entry name" value="CRAL-TRIO lipid binding domain"/>
    <property type="match status" value="1"/>
</dbReference>
<evidence type="ECO:0000313" key="3">
    <source>
        <dbReference type="EMBL" id="CAJ1371043.1"/>
    </source>
</evidence>
<dbReference type="InterPro" id="IPR036865">
    <property type="entry name" value="CRAL-TRIO_dom_sf"/>
</dbReference>
<evidence type="ECO:0000256" key="1">
    <source>
        <dbReference type="SAM" id="MobiDB-lite"/>
    </source>
</evidence>
<dbReference type="SUPFAM" id="SSF52087">
    <property type="entry name" value="CRAL/TRIO domain"/>
    <property type="match status" value="1"/>
</dbReference>
<dbReference type="SMART" id="SM00516">
    <property type="entry name" value="SEC14"/>
    <property type="match status" value="1"/>
</dbReference>
<dbReference type="GO" id="GO:0005737">
    <property type="term" value="C:cytoplasm"/>
    <property type="evidence" value="ECO:0007669"/>
    <property type="project" value="TreeGrafter"/>
</dbReference>
<dbReference type="InterPro" id="IPR051064">
    <property type="entry name" value="SEC14/CRAL-TRIO_domain"/>
</dbReference>
<dbReference type="AlphaFoldDB" id="A0AA36HMQ8"/>
<evidence type="ECO:0000259" key="2">
    <source>
        <dbReference type="PROSITE" id="PS50191"/>
    </source>
</evidence>
<accession>A0AA36HMQ8</accession>
<dbReference type="Pfam" id="PF00650">
    <property type="entry name" value="CRAL_TRIO"/>
    <property type="match status" value="1"/>
</dbReference>
<feature type="region of interest" description="Disordered" evidence="1">
    <location>
        <begin position="308"/>
        <end position="342"/>
    </location>
</feature>
<dbReference type="InterPro" id="IPR036273">
    <property type="entry name" value="CRAL/TRIO_N_dom_sf"/>
</dbReference>
<dbReference type="InterPro" id="IPR001251">
    <property type="entry name" value="CRAL-TRIO_dom"/>
</dbReference>
<dbReference type="Proteomes" id="UP001178507">
    <property type="component" value="Unassembled WGS sequence"/>
</dbReference>
<dbReference type="SUPFAM" id="SSF46938">
    <property type="entry name" value="CRAL/TRIO N-terminal domain"/>
    <property type="match status" value="1"/>
</dbReference>
<dbReference type="PANTHER" id="PTHR23324">
    <property type="entry name" value="SEC14 RELATED PROTEIN"/>
    <property type="match status" value="1"/>
</dbReference>
<dbReference type="CDD" id="cd00170">
    <property type="entry name" value="SEC14"/>
    <property type="match status" value="1"/>
</dbReference>
<dbReference type="PROSITE" id="PS50191">
    <property type="entry name" value="CRAL_TRIO"/>
    <property type="match status" value="1"/>
</dbReference>
<dbReference type="EMBL" id="CAUJNA010000050">
    <property type="protein sequence ID" value="CAJ1371043.1"/>
    <property type="molecule type" value="Genomic_DNA"/>
</dbReference>
<gene>
    <name evidence="3" type="ORF">EVOR1521_LOCUS1470</name>
</gene>